<dbReference type="Pfam" id="PF09353">
    <property type="entry name" value="DUF1995"/>
    <property type="match status" value="1"/>
</dbReference>
<comment type="caution">
    <text evidence="2">The sequence shown here is derived from an EMBL/GenBank/DDBJ whole genome shotgun (WGS) entry which is preliminary data.</text>
</comment>
<dbReference type="PANTHER" id="PTHR34051:SF1">
    <property type="entry name" value="PROTEIN LOW PSII ACCUMULATION 3, CHLOROPLASTIC"/>
    <property type="match status" value="1"/>
</dbReference>
<dbReference type="Proteomes" id="UP001605036">
    <property type="component" value="Unassembled WGS sequence"/>
</dbReference>
<sequence>MWYHLSPWCNLMITYETKRLSEHIDSTGGLSFLDPITASCAAIGLEPVTSDRKANADHNFELSFLLSNAASLRPGERSSTAGGFLKLFSGLSGSICSCTDNVLRGKGCSASTPMAAIHCAIQIGTSSVQYRSLDVPVMRELEKQNRHIQSGLAALGSQFSGNGTQYKKKIASDIRMRPKRSAKLIGVSAAAGTASVEFPSDYDELMNQVKVSTRAALQDSKLLMEIEFPTGGLDSVPGDVEGGIEMSSSMFLVREFCRVFADGDKAGRTRIFFPDVTEVESAKENVFAGTPFKLDYLTKPSGLNDLGLGKKEKMADHVQPTDEVFVCAYPYFNVNEMIAVEELYRESAEATRRPVIVFNGELDRIRSGYYPSFFYPKLGSLAKNFLPKFETAYYIHNFKGQSGGVLFRAYPGPWQVLRRVRDGYVCLREQLTMPTLKEVALNILPAYR</sequence>
<evidence type="ECO:0000313" key="2">
    <source>
        <dbReference type="EMBL" id="KAL2622943.1"/>
    </source>
</evidence>
<gene>
    <name evidence="2" type="ORF">R1flu_003148</name>
</gene>
<dbReference type="AlphaFoldDB" id="A0ABD1Y859"/>
<feature type="domain" description="DUF1995" evidence="1">
    <location>
        <begin position="199"/>
        <end position="440"/>
    </location>
</feature>
<dbReference type="EMBL" id="JBHFFA010000006">
    <property type="protein sequence ID" value="KAL2622943.1"/>
    <property type="molecule type" value="Genomic_DNA"/>
</dbReference>
<protein>
    <recommendedName>
        <fullName evidence="1">DUF1995 domain-containing protein</fullName>
    </recommendedName>
</protein>
<reference evidence="2 3" key="1">
    <citation type="submission" date="2024-09" db="EMBL/GenBank/DDBJ databases">
        <title>Chromosome-scale assembly of Riccia fluitans.</title>
        <authorList>
            <person name="Paukszto L."/>
            <person name="Sawicki J."/>
            <person name="Karawczyk K."/>
            <person name="Piernik-Szablinska J."/>
            <person name="Szczecinska M."/>
            <person name="Mazdziarz M."/>
        </authorList>
    </citation>
    <scope>NUCLEOTIDE SEQUENCE [LARGE SCALE GENOMIC DNA]</scope>
    <source>
        <strain evidence="2">Rf_01</strain>
        <tissue evidence="2">Aerial parts of the thallus</tissue>
    </source>
</reference>
<proteinExistence type="predicted"/>
<name>A0ABD1Y859_9MARC</name>
<dbReference type="InterPro" id="IPR018962">
    <property type="entry name" value="DUF1995"/>
</dbReference>
<evidence type="ECO:0000313" key="3">
    <source>
        <dbReference type="Proteomes" id="UP001605036"/>
    </source>
</evidence>
<accession>A0ABD1Y859</accession>
<evidence type="ECO:0000259" key="1">
    <source>
        <dbReference type="Pfam" id="PF09353"/>
    </source>
</evidence>
<dbReference type="InterPro" id="IPR044687">
    <property type="entry name" value="LPA3"/>
</dbReference>
<dbReference type="PANTHER" id="PTHR34051">
    <property type="entry name" value="PROTEIN LOW PSII ACCUMULATION 3, CHLOROPLASTIC"/>
    <property type="match status" value="1"/>
</dbReference>
<keyword evidence="3" id="KW-1185">Reference proteome</keyword>
<organism evidence="2 3">
    <name type="scientific">Riccia fluitans</name>
    <dbReference type="NCBI Taxonomy" id="41844"/>
    <lineage>
        <taxon>Eukaryota</taxon>
        <taxon>Viridiplantae</taxon>
        <taxon>Streptophyta</taxon>
        <taxon>Embryophyta</taxon>
        <taxon>Marchantiophyta</taxon>
        <taxon>Marchantiopsida</taxon>
        <taxon>Marchantiidae</taxon>
        <taxon>Marchantiales</taxon>
        <taxon>Ricciaceae</taxon>
        <taxon>Riccia</taxon>
    </lineage>
</organism>